<dbReference type="OrthoDB" id="444265at2759"/>
<sequence>MQKPNFKTTGLLAKEANLVAGTKISLKYHEPPEARKPSASSPWRLFVFKGEDMLETIELHTRSCWLLGKAEQVVDIALGHPSSSQQHAVIQFRHIQKTVEDELGIQQKKGKVKPYIIDLDSTNGTELNGKPVEASRYVELRDKDILTFGGSEREYVIMLPPKEA</sequence>
<accession>A0A9P4UXK4</accession>
<evidence type="ECO:0000313" key="2">
    <source>
        <dbReference type="EMBL" id="KAF2730439.1"/>
    </source>
</evidence>
<dbReference type="InterPro" id="IPR050923">
    <property type="entry name" value="Cell_Proc_Reg/RNA_Proc"/>
</dbReference>
<dbReference type="SUPFAM" id="SSF49879">
    <property type="entry name" value="SMAD/FHA domain"/>
    <property type="match status" value="1"/>
</dbReference>
<organism evidence="2 3">
    <name type="scientific">Polyplosphaeria fusca</name>
    <dbReference type="NCBI Taxonomy" id="682080"/>
    <lineage>
        <taxon>Eukaryota</taxon>
        <taxon>Fungi</taxon>
        <taxon>Dikarya</taxon>
        <taxon>Ascomycota</taxon>
        <taxon>Pezizomycotina</taxon>
        <taxon>Dothideomycetes</taxon>
        <taxon>Pleosporomycetidae</taxon>
        <taxon>Pleosporales</taxon>
        <taxon>Tetraplosphaeriaceae</taxon>
        <taxon>Polyplosphaeria</taxon>
    </lineage>
</organism>
<dbReference type="AlphaFoldDB" id="A0A9P4UXK4"/>
<keyword evidence="3" id="KW-1185">Reference proteome</keyword>
<feature type="domain" description="FHA" evidence="1">
    <location>
        <begin position="65"/>
        <end position="132"/>
    </location>
</feature>
<reference evidence="2" key="1">
    <citation type="journal article" date="2020" name="Stud. Mycol.">
        <title>101 Dothideomycetes genomes: a test case for predicting lifestyles and emergence of pathogens.</title>
        <authorList>
            <person name="Haridas S."/>
            <person name="Albert R."/>
            <person name="Binder M."/>
            <person name="Bloem J."/>
            <person name="Labutti K."/>
            <person name="Salamov A."/>
            <person name="Andreopoulos B."/>
            <person name="Baker S."/>
            <person name="Barry K."/>
            <person name="Bills G."/>
            <person name="Bluhm B."/>
            <person name="Cannon C."/>
            <person name="Castanera R."/>
            <person name="Culley D."/>
            <person name="Daum C."/>
            <person name="Ezra D."/>
            <person name="Gonzalez J."/>
            <person name="Henrissat B."/>
            <person name="Kuo A."/>
            <person name="Liang C."/>
            <person name="Lipzen A."/>
            <person name="Lutzoni F."/>
            <person name="Magnuson J."/>
            <person name="Mondo S."/>
            <person name="Nolan M."/>
            <person name="Ohm R."/>
            <person name="Pangilinan J."/>
            <person name="Park H.-J."/>
            <person name="Ramirez L."/>
            <person name="Alfaro M."/>
            <person name="Sun H."/>
            <person name="Tritt A."/>
            <person name="Yoshinaga Y."/>
            <person name="Zwiers L.-H."/>
            <person name="Turgeon B."/>
            <person name="Goodwin S."/>
            <person name="Spatafora J."/>
            <person name="Crous P."/>
            <person name="Grigoriev I."/>
        </authorList>
    </citation>
    <scope>NUCLEOTIDE SEQUENCE</scope>
    <source>
        <strain evidence="2">CBS 125425</strain>
    </source>
</reference>
<dbReference type="SMART" id="SM00240">
    <property type="entry name" value="FHA"/>
    <property type="match status" value="1"/>
</dbReference>
<dbReference type="Gene3D" id="2.60.200.20">
    <property type="match status" value="1"/>
</dbReference>
<gene>
    <name evidence="2" type="ORF">EJ04DRAFT_567703</name>
</gene>
<dbReference type="PROSITE" id="PS50006">
    <property type="entry name" value="FHA_DOMAIN"/>
    <property type="match status" value="1"/>
</dbReference>
<proteinExistence type="predicted"/>
<name>A0A9P4UXK4_9PLEO</name>
<comment type="caution">
    <text evidence="2">The sequence shown here is derived from an EMBL/GenBank/DDBJ whole genome shotgun (WGS) entry which is preliminary data.</text>
</comment>
<dbReference type="Pfam" id="PF00498">
    <property type="entry name" value="FHA"/>
    <property type="match status" value="1"/>
</dbReference>
<protein>
    <submittedName>
        <fullName evidence="2">SMAD/FHA domain-containing protein</fullName>
    </submittedName>
</protein>
<dbReference type="EMBL" id="ML996217">
    <property type="protein sequence ID" value="KAF2730439.1"/>
    <property type="molecule type" value="Genomic_DNA"/>
</dbReference>
<dbReference type="InterPro" id="IPR008984">
    <property type="entry name" value="SMAD_FHA_dom_sf"/>
</dbReference>
<evidence type="ECO:0000313" key="3">
    <source>
        <dbReference type="Proteomes" id="UP000799444"/>
    </source>
</evidence>
<dbReference type="InterPro" id="IPR000253">
    <property type="entry name" value="FHA_dom"/>
</dbReference>
<dbReference type="Proteomes" id="UP000799444">
    <property type="component" value="Unassembled WGS sequence"/>
</dbReference>
<dbReference type="PANTHER" id="PTHR23308">
    <property type="entry name" value="NUCLEAR INHIBITOR OF PROTEIN PHOSPHATASE-1"/>
    <property type="match status" value="1"/>
</dbReference>
<evidence type="ECO:0000259" key="1">
    <source>
        <dbReference type="PROSITE" id="PS50006"/>
    </source>
</evidence>